<evidence type="ECO:0000256" key="1">
    <source>
        <dbReference type="ARBA" id="ARBA00004496"/>
    </source>
</evidence>
<dbReference type="InterPro" id="IPR036961">
    <property type="entry name" value="Kinesin_motor_dom_sf"/>
</dbReference>
<feature type="compositionally biased region" description="Polar residues" evidence="9">
    <location>
        <begin position="228"/>
        <end position="241"/>
    </location>
</feature>
<dbReference type="PANTHER" id="PTHR47969">
    <property type="entry name" value="CHROMOSOME-ASSOCIATED KINESIN KIF4A-RELATED"/>
    <property type="match status" value="1"/>
</dbReference>
<evidence type="ECO:0000259" key="10">
    <source>
        <dbReference type="PROSITE" id="PS50067"/>
    </source>
</evidence>
<dbReference type="Pfam" id="PF00225">
    <property type="entry name" value="Kinesin"/>
    <property type="match status" value="1"/>
</dbReference>
<evidence type="ECO:0000256" key="8">
    <source>
        <dbReference type="SAM" id="Coils"/>
    </source>
</evidence>
<protein>
    <recommendedName>
        <fullName evidence="10">Kinesin motor domain-containing protein</fullName>
    </recommendedName>
</protein>
<feature type="compositionally biased region" description="Polar residues" evidence="9">
    <location>
        <begin position="1488"/>
        <end position="1497"/>
    </location>
</feature>
<dbReference type="InterPro" id="IPR027417">
    <property type="entry name" value="P-loop_NTPase"/>
</dbReference>
<keyword evidence="2" id="KW-0963">Cytoplasm</keyword>
<dbReference type="PROSITE" id="PS50067">
    <property type="entry name" value="KINESIN_MOTOR_2"/>
    <property type="match status" value="1"/>
</dbReference>
<dbReference type="SMART" id="SM00129">
    <property type="entry name" value="KISc"/>
    <property type="match status" value="1"/>
</dbReference>
<dbReference type="CDD" id="cd01372">
    <property type="entry name" value="KISc_KIF4"/>
    <property type="match status" value="1"/>
</dbReference>
<dbReference type="Gene3D" id="3.40.850.10">
    <property type="entry name" value="Kinesin motor domain"/>
    <property type="match status" value="1"/>
</dbReference>
<comment type="subcellular location">
    <subcellularLocation>
        <location evidence="1">Cytoplasm</location>
    </subcellularLocation>
</comment>
<evidence type="ECO:0000256" key="2">
    <source>
        <dbReference type="ARBA" id="ARBA00022490"/>
    </source>
</evidence>
<dbReference type="GO" id="GO:0051231">
    <property type="term" value="P:spindle elongation"/>
    <property type="evidence" value="ECO:0007669"/>
    <property type="project" value="TreeGrafter"/>
</dbReference>
<dbReference type="GO" id="GO:0008017">
    <property type="term" value="F:microtubule binding"/>
    <property type="evidence" value="ECO:0007669"/>
    <property type="project" value="InterPro"/>
</dbReference>
<comment type="similarity">
    <text evidence="7">Belongs to the TRAFAC class myosin-kinesin ATPase superfamily. Kinesin family.</text>
</comment>
<dbReference type="OrthoDB" id="3176171at2759"/>
<keyword evidence="3 7" id="KW-0547">Nucleotide-binding</keyword>
<evidence type="ECO:0000256" key="7">
    <source>
        <dbReference type="PROSITE-ProRule" id="PRU00283"/>
    </source>
</evidence>
<keyword evidence="4 7" id="KW-0067">ATP-binding</keyword>
<keyword evidence="6 7" id="KW-0505">Motor protein</keyword>
<feature type="compositionally biased region" description="Acidic residues" evidence="9">
    <location>
        <begin position="1295"/>
        <end position="1322"/>
    </location>
</feature>
<dbReference type="Pfam" id="PF25764">
    <property type="entry name" value="KIF21A_4th"/>
    <property type="match status" value="1"/>
</dbReference>
<reference evidence="11 12" key="1">
    <citation type="submission" date="2017-08" db="EMBL/GenBank/DDBJ databases">
        <title>Acidophilic green algal genome provides insights into adaptation to an acidic environment.</title>
        <authorList>
            <person name="Hirooka S."/>
            <person name="Hirose Y."/>
            <person name="Kanesaki Y."/>
            <person name="Higuchi S."/>
            <person name="Fujiwara T."/>
            <person name="Onuma R."/>
            <person name="Era A."/>
            <person name="Ohbayashi R."/>
            <person name="Uzuka A."/>
            <person name="Nozaki H."/>
            <person name="Yoshikawa H."/>
            <person name="Miyagishima S.Y."/>
        </authorList>
    </citation>
    <scope>NUCLEOTIDE SEQUENCE [LARGE SCALE GENOMIC DNA]</scope>
    <source>
        <strain evidence="11 12">NIES-2499</strain>
    </source>
</reference>
<feature type="domain" description="Kinesin motor" evidence="10">
    <location>
        <begin position="12"/>
        <end position="368"/>
    </location>
</feature>
<feature type="region of interest" description="Disordered" evidence="9">
    <location>
        <begin position="223"/>
        <end position="249"/>
    </location>
</feature>
<dbReference type="Proteomes" id="UP000232323">
    <property type="component" value="Unassembled WGS sequence"/>
</dbReference>
<name>A0A250XC42_9CHLO</name>
<feature type="region of interest" description="Disordered" evidence="9">
    <location>
        <begin position="1716"/>
        <end position="1749"/>
    </location>
</feature>
<dbReference type="STRING" id="1157962.A0A250XC42"/>
<evidence type="ECO:0000313" key="11">
    <source>
        <dbReference type="EMBL" id="GAX80469.1"/>
    </source>
</evidence>
<dbReference type="SUPFAM" id="SSF52540">
    <property type="entry name" value="P-loop containing nucleoside triphosphate hydrolases"/>
    <property type="match status" value="1"/>
</dbReference>
<feature type="region of interest" description="Disordered" evidence="9">
    <location>
        <begin position="1106"/>
        <end position="1147"/>
    </location>
</feature>
<dbReference type="InterPro" id="IPR027640">
    <property type="entry name" value="Kinesin-like_fam"/>
</dbReference>
<evidence type="ECO:0000256" key="6">
    <source>
        <dbReference type="ARBA" id="ARBA00023175"/>
    </source>
</evidence>
<dbReference type="InterPro" id="IPR001752">
    <property type="entry name" value="Kinesin_motor_dom"/>
</dbReference>
<dbReference type="GO" id="GO:0007018">
    <property type="term" value="P:microtubule-based movement"/>
    <property type="evidence" value="ECO:0007669"/>
    <property type="project" value="InterPro"/>
</dbReference>
<feature type="coiled-coil region" evidence="8">
    <location>
        <begin position="383"/>
        <end position="454"/>
    </location>
</feature>
<dbReference type="GO" id="GO:0005524">
    <property type="term" value="F:ATP binding"/>
    <property type="evidence" value="ECO:0007669"/>
    <property type="project" value="UniProtKB-UniRule"/>
</dbReference>
<organism evidence="11 12">
    <name type="scientific">Chlamydomonas eustigma</name>
    <dbReference type="NCBI Taxonomy" id="1157962"/>
    <lineage>
        <taxon>Eukaryota</taxon>
        <taxon>Viridiplantae</taxon>
        <taxon>Chlorophyta</taxon>
        <taxon>core chlorophytes</taxon>
        <taxon>Chlorophyceae</taxon>
        <taxon>CS clade</taxon>
        <taxon>Chlamydomonadales</taxon>
        <taxon>Chlamydomonadaceae</taxon>
        <taxon>Chlamydomonas</taxon>
    </lineage>
</organism>
<evidence type="ECO:0000256" key="9">
    <source>
        <dbReference type="SAM" id="MobiDB-lite"/>
    </source>
</evidence>
<feature type="region of interest" description="Disordered" evidence="9">
    <location>
        <begin position="1243"/>
        <end position="1348"/>
    </location>
</feature>
<evidence type="ECO:0000313" key="12">
    <source>
        <dbReference type="Proteomes" id="UP000232323"/>
    </source>
</evidence>
<feature type="compositionally biased region" description="Polar residues" evidence="9">
    <location>
        <begin position="1716"/>
        <end position="1726"/>
    </location>
</feature>
<dbReference type="GO" id="GO:0005875">
    <property type="term" value="C:microtubule associated complex"/>
    <property type="evidence" value="ECO:0007669"/>
    <property type="project" value="TreeGrafter"/>
</dbReference>
<dbReference type="PRINTS" id="PR00380">
    <property type="entry name" value="KINESINHEAVY"/>
</dbReference>
<dbReference type="GO" id="GO:0005737">
    <property type="term" value="C:cytoplasm"/>
    <property type="evidence" value="ECO:0007669"/>
    <property type="project" value="UniProtKB-SubCell"/>
</dbReference>
<feature type="compositionally biased region" description="Low complexity" evidence="9">
    <location>
        <begin position="1727"/>
        <end position="1749"/>
    </location>
</feature>
<evidence type="ECO:0000256" key="5">
    <source>
        <dbReference type="ARBA" id="ARBA00023054"/>
    </source>
</evidence>
<keyword evidence="12" id="KW-1185">Reference proteome</keyword>
<feature type="region of interest" description="Disordered" evidence="9">
    <location>
        <begin position="1470"/>
        <end position="1505"/>
    </location>
</feature>
<feature type="region of interest" description="Disordered" evidence="9">
    <location>
        <begin position="1665"/>
        <end position="1703"/>
    </location>
</feature>
<keyword evidence="5 8" id="KW-0175">Coiled coil</keyword>
<gene>
    <name evidence="11" type="ORF">CEUSTIGMA_g7908.t1</name>
</gene>
<dbReference type="PROSITE" id="PS00411">
    <property type="entry name" value="KINESIN_MOTOR_1"/>
    <property type="match status" value="1"/>
</dbReference>
<dbReference type="PANTHER" id="PTHR47969:SF15">
    <property type="entry name" value="CHROMOSOME-ASSOCIATED KINESIN KIF4A-RELATED"/>
    <property type="match status" value="1"/>
</dbReference>
<feature type="region of interest" description="Disordered" evidence="9">
    <location>
        <begin position="625"/>
        <end position="646"/>
    </location>
</feature>
<comment type="caution">
    <text evidence="11">The sequence shown here is derived from an EMBL/GenBank/DDBJ whole genome shotgun (WGS) entry which is preliminary data.</text>
</comment>
<sequence>MPMDEDTDGSCSVCVAVKIRPLVPIEIEQGCRLSLSVSPGMAQVYTGQHKFSYDHVFGLDGSDPEDLYRKCVSPLVDGLFKGYNATVFAYGQTGSGKTHTMGSEYKPGSKGFGVIPEAISSIFTRISTVKEYECCVRVSFVEIHKEDIRDLLASGSGPRPVPTIRESPAGGVSLYGAIEKEVKTTDEMAAVLDMGTLCRATASTSMNSRSSRSHAIYTITIEQKRQGAPSSSSLAATNNLPSGDDDDDVDDEAAVAISEDASDDYLCAKLHLVDLAGSERAKRTKAEGARLKEGIHINRGLLALGNVINAIVDNHKHIPYRDSKLTRLLQGSLGGNSRTVMIACVSPADVNFEESLNTLRYADRARHIRNKPVVNRDPMAAQVAALRQQIARLQSENASLKKLTSQPAIEAAEGERWQVLEHLQQERSTLDMENARLKVQLESIHEELKTMSERYFTAQASLDLMQLQITNQITATQEHFIGDRQANSQGVRVGNGGNETAVMTGVGTTNSARNAMKAPLSASNQLLATYLSKITDLEKEVRSLRSLQNVATFRRMTSQGGGVPPTMLPEAAGSSLSSVKESPLMTVSNVSMMPDNNGNTHTPGHPSSISNSAEVDAIGDQLAVSGSAHHQAEADYEQQGGDSPDHLDEQFFYAEMAAHTLEQEKMKQDMMTLQTQLEQKERKMQELMQNTGQVPALKQHYDRVLQELEKERDTLQNEKVAMMQKLQVLHTASEEERKRLESFYKEKIAQYDERLKEVRRKERDFMMMQKLKQRSEELCNRLNGDISRIKQQKVALQKHMEMSAKQFAAWRVDREKEVVQLRRQNRRNAAHIQHLEALQAKQNAVLQRKICDATAARKKLKDMQSGNNSGRASAPVSSVPVTAMLLNGGSNTAAIPVEVQPNPHAPLLRNEKARRDWLEKELDMCNLSFEYQRVLDGELAQRADINRQLKEVEKRLMMTDNLVPASPLVMSSIATSNMVMAEGKDRLTQRREELQITLGHHNVQIKELQAAWEAAKVEEESRGGGAVDAKRWNGVRNATEAKELLRSLFRVACDHKALANDVQMDLTRLQEEQGLLFVQLDAARKESEAQRRRVAAIEATAATAMAAAAASSTPFSGGTIRRRNERRSRDKQMSSTATTPNGSSLPHHIQRCEEEEDVVDAEVADLLQQLQVVATSPTLMASNSDFPDGPFLKMKTLPQHDIVRLHETMNVDGSVQVVVGAAPTVVAKALSFASPKAINRYTSAPDMRDSSTSCAVRTGDSDDDMEDAFEPQPPVQCDLTAGNTKYGQLDRDADIGNEDSAGEEDEDDIEIVDTDGEEDEDWDPSHATPARNNRPMSRQGIRRSCSNEPPSAIAVERSVSFGSTAGSLMSLSSTAREVRVLMHFNEARMDNSLACVDRLTVKMLKECLCGKELNGRPWKAGSKTKDQLLMDYEAVYMMQQEQYKNDSVASTASLLHPVVGLSNIMQHEFPAVGSNPGSPMAISPYSHPPQSTSSAPGGSTEEALRGGTAMAHAVALLGTPIVIPDSPTSDISFGGDAASREGALTPLSKLYIQQAQQARERTAQLRQSIQKVGLGREAASLARAMSVDAVASHNASAVANVTSSSVRTGSLGESFQGTRLQSQQMILDSFPDRLPNASAFQMEKEAAAIEAQEQHISHHSLTGFSGISCQRSGPATGQAVSSATSNSSHRVSRLSQHSTSPRLISASSIMDAGHQLLTSPRPMNTTSAAASPRSARAMAASQSSPQKWK</sequence>
<dbReference type="GO" id="GO:0007052">
    <property type="term" value="P:mitotic spindle organization"/>
    <property type="evidence" value="ECO:0007669"/>
    <property type="project" value="TreeGrafter"/>
</dbReference>
<dbReference type="GO" id="GO:0003777">
    <property type="term" value="F:microtubule motor activity"/>
    <property type="evidence" value="ECO:0007669"/>
    <property type="project" value="InterPro"/>
</dbReference>
<evidence type="ECO:0000256" key="3">
    <source>
        <dbReference type="ARBA" id="ARBA00022741"/>
    </source>
</evidence>
<evidence type="ECO:0000256" key="4">
    <source>
        <dbReference type="ARBA" id="ARBA00022840"/>
    </source>
</evidence>
<accession>A0A250XC42</accession>
<dbReference type="EMBL" id="BEGY01000052">
    <property type="protein sequence ID" value="GAX80469.1"/>
    <property type="molecule type" value="Genomic_DNA"/>
</dbReference>
<feature type="binding site" evidence="7">
    <location>
        <begin position="91"/>
        <end position="98"/>
    </location>
    <ligand>
        <name>ATP</name>
        <dbReference type="ChEBI" id="CHEBI:30616"/>
    </ligand>
</feature>
<dbReference type="InterPro" id="IPR019821">
    <property type="entry name" value="Kinesin_motor_CS"/>
</dbReference>
<feature type="coiled-coil region" evidence="8">
    <location>
        <begin position="663"/>
        <end position="792"/>
    </location>
</feature>
<feature type="compositionally biased region" description="Polar residues" evidence="9">
    <location>
        <begin position="1133"/>
        <end position="1144"/>
    </location>
</feature>
<proteinExistence type="inferred from homology"/>